<dbReference type="EMBL" id="KZ824974">
    <property type="protein sequence ID" value="RAH67362.1"/>
    <property type="molecule type" value="Genomic_DNA"/>
</dbReference>
<accession>A0ACD1H1E3</accession>
<proteinExistence type="predicted"/>
<reference evidence="1" key="1">
    <citation type="submission" date="2018-02" db="EMBL/GenBank/DDBJ databases">
        <title>The genomes of Aspergillus section Nigri reveals drivers in fungal speciation.</title>
        <authorList>
            <consortium name="DOE Joint Genome Institute"/>
            <person name="Vesth T.C."/>
            <person name="Nybo J."/>
            <person name="Theobald S."/>
            <person name="Brandl J."/>
            <person name="Frisvad J.C."/>
            <person name="Nielsen K.F."/>
            <person name="Lyhne E.K."/>
            <person name="Kogle M.E."/>
            <person name="Kuo A."/>
            <person name="Riley R."/>
            <person name="Clum A."/>
            <person name="Nolan M."/>
            <person name="Lipzen A."/>
            <person name="Salamov A."/>
            <person name="Henrissat B."/>
            <person name="Wiebenga A."/>
            <person name="De vries R.P."/>
            <person name="Grigoriev I.V."/>
            <person name="Mortensen U.H."/>
            <person name="Andersen M.R."/>
            <person name="Baker S.E."/>
        </authorList>
    </citation>
    <scope>NUCLEOTIDE SEQUENCE</scope>
    <source>
        <strain evidence="1">CBS 121060</strain>
    </source>
</reference>
<keyword evidence="2" id="KW-1185">Reference proteome</keyword>
<sequence>MSSETVYVPLNVLDHLHRPNYVKLCYYFSLQPGTTPLDVFEDLGKGLHQTFVQVPWLGGKVFRQSPDTPGYRPGQRELRYNPATAAPVDGPLPHQLRFNELESDYTFAELREEGFPSDAYDDQELLNVPIEGNLDTGCDVFVAQANFIPDGCVLCMSTCHAAIDGTAMVTVMKLWADNCRSVFDPSEIVEPFPAESSDRTLLDKLWVPPKSGPIALQDADAWTRGLVGLRPSEGSTTPIDFQNWFGNEHPKPPRQMKNRTFYMSAANMTALQKECEASTADDSSSSTTAGPLSGNDVVTALMWRSLVRARAAAADETLDEESVLESAIDGRMEFSQAVPPSYLGNITFYNQSAIPVAELLDPAVPLGRVARAIRTGAGRVNSASLHEAYALIKGVADFAQLKPRFRRTAGADMLISNLLLFPVDSIQFGTRRFANEGKPEAVRCFNGPLNDVARISFILPRRSKGGIELAMNLFEEEMDCLLEDEEFNRFCLEL</sequence>
<evidence type="ECO:0000313" key="1">
    <source>
        <dbReference type="EMBL" id="RAH67362.1"/>
    </source>
</evidence>
<organism evidence="1 2">
    <name type="scientific">Aspergillus aculeatinus CBS 121060</name>
    <dbReference type="NCBI Taxonomy" id="1448322"/>
    <lineage>
        <taxon>Eukaryota</taxon>
        <taxon>Fungi</taxon>
        <taxon>Dikarya</taxon>
        <taxon>Ascomycota</taxon>
        <taxon>Pezizomycotina</taxon>
        <taxon>Eurotiomycetes</taxon>
        <taxon>Eurotiomycetidae</taxon>
        <taxon>Eurotiales</taxon>
        <taxon>Aspergillaceae</taxon>
        <taxon>Aspergillus</taxon>
        <taxon>Aspergillus subgen. Circumdati</taxon>
    </lineage>
</organism>
<evidence type="ECO:0000313" key="2">
    <source>
        <dbReference type="Proteomes" id="UP000249661"/>
    </source>
</evidence>
<name>A0ACD1H1E3_9EURO</name>
<gene>
    <name evidence="1" type="ORF">BO66DRAFT_379313</name>
</gene>
<protein>
    <submittedName>
        <fullName evidence="1">Uncharacterized protein</fullName>
    </submittedName>
</protein>
<dbReference type="Proteomes" id="UP000249661">
    <property type="component" value="Unassembled WGS sequence"/>
</dbReference>